<evidence type="ECO:0000256" key="8">
    <source>
        <dbReference type="SAM" id="Phobius"/>
    </source>
</evidence>
<evidence type="ECO:0000256" key="6">
    <source>
        <dbReference type="ARBA" id="ARBA00023118"/>
    </source>
</evidence>
<sequence length="186" mass="21206">METGKEFSALLQVLAGEQQIIQRTDQKAFTLLSILGVFMVFFIVHFPKIQLTALIFTLMMIYFTAAIGTIYSLVRVIVPRVQKRKVKTVKEEVEKSEVINPTFFAGISQFKSPEEYAFYLKSIASDDEQLYQMFASQVFSLGNINLVKNENVRKSIFFFITAIVSELLIIMSMAYARALPFLFPNG</sequence>
<evidence type="ECO:0000259" key="9">
    <source>
        <dbReference type="Pfam" id="PF18967"/>
    </source>
</evidence>
<organism evidence="10">
    <name type="scientific">marine metagenome</name>
    <dbReference type="NCBI Taxonomy" id="408172"/>
    <lineage>
        <taxon>unclassified sequences</taxon>
        <taxon>metagenomes</taxon>
        <taxon>ecological metagenomes</taxon>
    </lineage>
</organism>
<keyword evidence="7 8" id="KW-0472">Membrane</keyword>
<dbReference type="GO" id="GO:0005886">
    <property type="term" value="C:plasma membrane"/>
    <property type="evidence" value="ECO:0007669"/>
    <property type="project" value="UniProtKB-SubCell"/>
</dbReference>
<feature type="transmembrane region" description="Helical" evidence="8">
    <location>
        <begin position="28"/>
        <end position="47"/>
    </location>
</feature>
<keyword evidence="3 8" id="KW-0812">Transmembrane</keyword>
<evidence type="ECO:0000256" key="2">
    <source>
        <dbReference type="ARBA" id="ARBA00022475"/>
    </source>
</evidence>
<gene>
    <name evidence="10" type="ORF">METZ01_LOCUS83117</name>
</gene>
<keyword evidence="2" id="KW-1003">Cell membrane</keyword>
<dbReference type="Pfam" id="PF18967">
    <property type="entry name" value="PycTM"/>
    <property type="match status" value="1"/>
</dbReference>
<name>A0A381UTR7_9ZZZZ</name>
<feature type="transmembrane region" description="Helical" evidence="8">
    <location>
        <begin position="156"/>
        <end position="176"/>
    </location>
</feature>
<feature type="domain" description="Pycsar effector protein" evidence="9">
    <location>
        <begin position="11"/>
        <end position="169"/>
    </location>
</feature>
<dbReference type="GO" id="GO:0051607">
    <property type="term" value="P:defense response to virus"/>
    <property type="evidence" value="ECO:0007669"/>
    <property type="project" value="UniProtKB-KW"/>
</dbReference>
<evidence type="ECO:0000313" key="10">
    <source>
        <dbReference type="EMBL" id="SVA30263.1"/>
    </source>
</evidence>
<comment type="subcellular location">
    <subcellularLocation>
        <location evidence="1">Cell membrane</location>
    </subcellularLocation>
</comment>
<protein>
    <recommendedName>
        <fullName evidence="9">Pycsar effector protein domain-containing protein</fullName>
    </recommendedName>
</protein>
<dbReference type="GO" id="GO:0000166">
    <property type="term" value="F:nucleotide binding"/>
    <property type="evidence" value="ECO:0007669"/>
    <property type="project" value="UniProtKB-KW"/>
</dbReference>
<evidence type="ECO:0000256" key="5">
    <source>
        <dbReference type="ARBA" id="ARBA00022989"/>
    </source>
</evidence>
<evidence type="ECO:0000256" key="7">
    <source>
        <dbReference type="ARBA" id="ARBA00023136"/>
    </source>
</evidence>
<accession>A0A381UTR7</accession>
<evidence type="ECO:0000256" key="4">
    <source>
        <dbReference type="ARBA" id="ARBA00022741"/>
    </source>
</evidence>
<keyword evidence="5 8" id="KW-1133">Transmembrane helix</keyword>
<keyword evidence="6" id="KW-0051">Antiviral defense</keyword>
<dbReference type="AlphaFoldDB" id="A0A381UTR7"/>
<dbReference type="InterPro" id="IPR043760">
    <property type="entry name" value="PycTM_dom"/>
</dbReference>
<feature type="transmembrane region" description="Helical" evidence="8">
    <location>
        <begin position="53"/>
        <end position="78"/>
    </location>
</feature>
<evidence type="ECO:0000256" key="1">
    <source>
        <dbReference type="ARBA" id="ARBA00004236"/>
    </source>
</evidence>
<dbReference type="EMBL" id="UINC01006896">
    <property type="protein sequence ID" value="SVA30263.1"/>
    <property type="molecule type" value="Genomic_DNA"/>
</dbReference>
<evidence type="ECO:0000256" key="3">
    <source>
        <dbReference type="ARBA" id="ARBA00022692"/>
    </source>
</evidence>
<keyword evidence="4" id="KW-0547">Nucleotide-binding</keyword>
<reference evidence="10" key="1">
    <citation type="submission" date="2018-05" db="EMBL/GenBank/DDBJ databases">
        <authorList>
            <person name="Lanie J.A."/>
            <person name="Ng W.-L."/>
            <person name="Kazmierczak K.M."/>
            <person name="Andrzejewski T.M."/>
            <person name="Davidsen T.M."/>
            <person name="Wayne K.J."/>
            <person name="Tettelin H."/>
            <person name="Glass J.I."/>
            <person name="Rusch D."/>
            <person name="Podicherti R."/>
            <person name="Tsui H.-C.T."/>
            <person name="Winkler M.E."/>
        </authorList>
    </citation>
    <scope>NUCLEOTIDE SEQUENCE</scope>
</reference>
<proteinExistence type="predicted"/>